<dbReference type="InterPro" id="IPR036390">
    <property type="entry name" value="WH_DNA-bd_sf"/>
</dbReference>
<keyword evidence="11" id="KW-0464">Manganese</keyword>
<dbReference type="GO" id="GO:0046983">
    <property type="term" value="F:protein dimerization activity"/>
    <property type="evidence" value="ECO:0007669"/>
    <property type="project" value="InterPro"/>
</dbReference>
<keyword evidence="10" id="KW-0804">Transcription</keyword>
<evidence type="ECO:0000256" key="11">
    <source>
        <dbReference type="ARBA" id="ARBA00023211"/>
    </source>
</evidence>
<evidence type="ECO:0000256" key="3">
    <source>
        <dbReference type="ARBA" id="ARBA00011738"/>
    </source>
</evidence>
<comment type="similarity">
    <text evidence="2">Belongs to the DtxR/MntR family.</text>
</comment>
<keyword evidence="9" id="KW-0010">Activator</keyword>
<dbReference type="SUPFAM" id="SSF46785">
    <property type="entry name" value="Winged helix' DNA-binding domain"/>
    <property type="match status" value="1"/>
</dbReference>
<name>A0A8J2BQA7_9BACT</name>
<accession>A0A8J2BQA7</accession>
<evidence type="ECO:0000256" key="9">
    <source>
        <dbReference type="ARBA" id="ARBA00023159"/>
    </source>
</evidence>
<evidence type="ECO:0000256" key="5">
    <source>
        <dbReference type="ARBA" id="ARBA00022490"/>
    </source>
</evidence>
<dbReference type="GO" id="GO:0046914">
    <property type="term" value="F:transition metal ion binding"/>
    <property type="evidence" value="ECO:0007669"/>
    <property type="project" value="InterPro"/>
</dbReference>
<evidence type="ECO:0000256" key="4">
    <source>
        <dbReference type="ARBA" id="ARBA00022386"/>
    </source>
</evidence>
<dbReference type="InterPro" id="IPR022689">
    <property type="entry name" value="Iron_dep_repressor"/>
</dbReference>
<dbReference type="InterPro" id="IPR001367">
    <property type="entry name" value="Fe_dep_repressor"/>
</dbReference>
<dbReference type="GO" id="GO:0003700">
    <property type="term" value="F:DNA-binding transcription factor activity"/>
    <property type="evidence" value="ECO:0007669"/>
    <property type="project" value="InterPro"/>
</dbReference>
<dbReference type="Pfam" id="PF01325">
    <property type="entry name" value="Fe_dep_repress"/>
    <property type="match status" value="1"/>
</dbReference>
<comment type="subunit">
    <text evidence="3">Homodimer.</text>
</comment>
<evidence type="ECO:0000256" key="8">
    <source>
        <dbReference type="ARBA" id="ARBA00023125"/>
    </source>
</evidence>
<dbReference type="GO" id="GO:0003677">
    <property type="term" value="F:DNA binding"/>
    <property type="evidence" value="ECO:0007669"/>
    <property type="project" value="UniProtKB-KW"/>
</dbReference>
<evidence type="ECO:0000256" key="2">
    <source>
        <dbReference type="ARBA" id="ARBA00007871"/>
    </source>
</evidence>
<protein>
    <recommendedName>
        <fullName evidence="4">Transcriptional regulator MntR</fullName>
    </recommendedName>
    <alternativeName>
        <fullName evidence="13">Manganese transport regulator</fullName>
    </alternativeName>
</protein>
<dbReference type="AlphaFoldDB" id="A0A8J2BQA7"/>
<organism evidence="16 17">
    <name type="scientific">Candidatus Methylacidithermus pantelleriae</name>
    <dbReference type="NCBI Taxonomy" id="2744239"/>
    <lineage>
        <taxon>Bacteria</taxon>
        <taxon>Pseudomonadati</taxon>
        <taxon>Verrucomicrobiota</taxon>
        <taxon>Methylacidiphilae</taxon>
        <taxon>Methylacidiphilales</taxon>
        <taxon>Methylacidiphilaceae</taxon>
        <taxon>Candidatus Methylacidithermus</taxon>
    </lineage>
</organism>
<dbReference type="Gene3D" id="1.10.60.10">
    <property type="entry name" value="Iron dependent repressor, metal binding and dimerisation domain"/>
    <property type="match status" value="1"/>
</dbReference>
<evidence type="ECO:0000256" key="12">
    <source>
        <dbReference type="ARBA" id="ARBA00025185"/>
    </source>
</evidence>
<dbReference type="InterPro" id="IPR022687">
    <property type="entry name" value="HTH_DTXR"/>
</dbReference>
<evidence type="ECO:0000256" key="14">
    <source>
        <dbReference type="SAM" id="MobiDB-lite"/>
    </source>
</evidence>
<comment type="caution">
    <text evidence="16">The sequence shown here is derived from an EMBL/GenBank/DDBJ whole genome shotgun (WGS) entry which is preliminary data.</text>
</comment>
<gene>
    <name evidence="16" type="ORF">MPNT_10018</name>
</gene>
<keyword evidence="7" id="KW-0805">Transcription regulation</keyword>
<dbReference type="SMART" id="SM00529">
    <property type="entry name" value="HTH_DTXR"/>
    <property type="match status" value="1"/>
</dbReference>
<evidence type="ECO:0000256" key="7">
    <source>
        <dbReference type="ARBA" id="ARBA00023015"/>
    </source>
</evidence>
<evidence type="ECO:0000256" key="13">
    <source>
        <dbReference type="ARBA" id="ARBA00032593"/>
    </source>
</evidence>
<comment type="function">
    <text evidence="12">In the presence of manganese, represses expression of mntH and mntS. Up-regulates expression of mntP.</text>
</comment>
<dbReference type="InterPro" id="IPR050536">
    <property type="entry name" value="DtxR_MntR_Metal-Reg"/>
</dbReference>
<evidence type="ECO:0000259" key="15">
    <source>
        <dbReference type="PROSITE" id="PS50944"/>
    </source>
</evidence>
<feature type="region of interest" description="Disordered" evidence="14">
    <location>
        <begin position="1"/>
        <end position="28"/>
    </location>
</feature>
<keyword evidence="6" id="KW-0678">Repressor</keyword>
<evidence type="ECO:0000256" key="1">
    <source>
        <dbReference type="ARBA" id="ARBA00004496"/>
    </source>
</evidence>
<evidence type="ECO:0000256" key="10">
    <source>
        <dbReference type="ARBA" id="ARBA00023163"/>
    </source>
</evidence>
<evidence type="ECO:0000313" key="17">
    <source>
        <dbReference type="Proteomes" id="UP000663859"/>
    </source>
</evidence>
<dbReference type="Gene3D" id="1.10.10.10">
    <property type="entry name" value="Winged helix-like DNA-binding domain superfamily/Winged helix DNA-binding domain"/>
    <property type="match status" value="1"/>
</dbReference>
<feature type="compositionally biased region" description="Polar residues" evidence="14">
    <location>
        <begin position="15"/>
        <end position="24"/>
    </location>
</feature>
<evidence type="ECO:0000313" key="16">
    <source>
        <dbReference type="EMBL" id="CAF0688821.1"/>
    </source>
</evidence>
<comment type="subcellular location">
    <subcellularLocation>
        <location evidence="1">Cytoplasm</location>
    </subcellularLocation>
</comment>
<dbReference type="PANTHER" id="PTHR33238">
    <property type="entry name" value="IRON (METAL) DEPENDENT REPRESSOR, DTXR FAMILY"/>
    <property type="match status" value="1"/>
</dbReference>
<dbReference type="EMBL" id="CAJNOB010000001">
    <property type="protein sequence ID" value="CAF0688821.1"/>
    <property type="molecule type" value="Genomic_DNA"/>
</dbReference>
<keyword evidence="17" id="KW-1185">Reference proteome</keyword>
<proteinExistence type="inferred from homology"/>
<dbReference type="InterPro" id="IPR036421">
    <property type="entry name" value="Fe_dep_repressor_sf"/>
</dbReference>
<dbReference type="GO" id="GO:0005737">
    <property type="term" value="C:cytoplasm"/>
    <property type="evidence" value="ECO:0007669"/>
    <property type="project" value="UniProtKB-SubCell"/>
</dbReference>
<dbReference type="PANTHER" id="PTHR33238:SF11">
    <property type="entry name" value="TRANSCRIPTIONAL REGULATOR MNTR"/>
    <property type="match status" value="1"/>
</dbReference>
<keyword evidence="8" id="KW-0238">DNA-binding</keyword>
<dbReference type="InterPro" id="IPR036388">
    <property type="entry name" value="WH-like_DNA-bd_sf"/>
</dbReference>
<sequence>MTEKGKRVVPGRSSGPPTSVQSAARSVHDRGKAITESVEDYLECIYRLIKQKGYACVADVAESLAINRSSASLMARRLGKLGYLAHRKYRGFTLTPKGRRIAQGIEERHHILSRLFEQLSLDPQQYLADIEGLEHHLSEASYRRFCALVEHLDRYPMGL</sequence>
<evidence type="ECO:0000256" key="6">
    <source>
        <dbReference type="ARBA" id="ARBA00022491"/>
    </source>
</evidence>
<reference evidence="16" key="1">
    <citation type="submission" date="2021-02" db="EMBL/GenBank/DDBJ databases">
        <authorList>
            <person name="Cremers G."/>
            <person name="Picone N."/>
        </authorList>
    </citation>
    <scope>NUCLEOTIDE SEQUENCE</scope>
    <source>
        <strain evidence="16">PQ17</strain>
    </source>
</reference>
<feature type="domain" description="HTH dtxR-type" evidence="15">
    <location>
        <begin position="34"/>
        <end position="95"/>
    </location>
</feature>
<dbReference type="RefSeq" id="WP_174581566.1">
    <property type="nucleotide sequence ID" value="NZ_CAJNOB010000001.1"/>
</dbReference>
<dbReference type="Pfam" id="PF02742">
    <property type="entry name" value="Fe_dep_repr_C"/>
    <property type="match status" value="1"/>
</dbReference>
<dbReference type="SUPFAM" id="SSF47979">
    <property type="entry name" value="Iron-dependent repressor protein, dimerization domain"/>
    <property type="match status" value="1"/>
</dbReference>
<dbReference type="PROSITE" id="PS50944">
    <property type="entry name" value="HTH_DTXR"/>
    <property type="match status" value="1"/>
</dbReference>
<keyword evidence="5" id="KW-0963">Cytoplasm</keyword>
<dbReference type="Proteomes" id="UP000663859">
    <property type="component" value="Unassembled WGS sequence"/>
</dbReference>